<dbReference type="GO" id="GO:0020037">
    <property type="term" value="F:heme binding"/>
    <property type="evidence" value="ECO:0007669"/>
    <property type="project" value="InterPro"/>
</dbReference>
<organism evidence="3">
    <name type="scientific">Gongylonema pulchrum</name>
    <dbReference type="NCBI Taxonomy" id="637853"/>
    <lineage>
        <taxon>Eukaryota</taxon>
        <taxon>Metazoa</taxon>
        <taxon>Ecdysozoa</taxon>
        <taxon>Nematoda</taxon>
        <taxon>Chromadorea</taxon>
        <taxon>Rhabditida</taxon>
        <taxon>Spirurina</taxon>
        <taxon>Spiruromorpha</taxon>
        <taxon>Spiruroidea</taxon>
        <taxon>Gongylonematidae</taxon>
        <taxon>Gongylonema</taxon>
    </lineage>
</organism>
<name>A0A183E1I4_9BILA</name>
<dbReference type="InterPro" id="IPR012292">
    <property type="entry name" value="Globin/Proto"/>
</dbReference>
<evidence type="ECO:0000313" key="2">
    <source>
        <dbReference type="Proteomes" id="UP000271098"/>
    </source>
</evidence>
<dbReference type="EMBL" id="UYRT01081693">
    <property type="protein sequence ID" value="VDN24841.1"/>
    <property type="molecule type" value="Genomic_DNA"/>
</dbReference>
<protein>
    <submittedName>
        <fullName evidence="3">GLOBIN domain-containing protein</fullName>
    </submittedName>
</protein>
<dbReference type="GO" id="GO:0019825">
    <property type="term" value="F:oxygen binding"/>
    <property type="evidence" value="ECO:0007669"/>
    <property type="project" value="InterPro"/>
</dbReference>
<accession>A0A183E1I4</accession>
<keyword evidence="2" id="KW-1185">Reference proteome</keyword>
<dbReference type="Gene3D" id="1.10.490.10">
    <property type="entry name" value="Globins"/>
    <property type="match status" value="1"/>
</dbReference>
<evidence type="ECO:0000313" key="3">
    <source>
        <dbReference type="WBParaSite" id="GPUH_0001484401-mRNA-1"/>
    </source>
</evidence>
<dbReference type="AlphaFoldDB" id="A0A183E1I4"/>
<dbReference type="Proteomes" id="UP000271098">
    <property type="component" value="Unassembled WGS sequence"/>
</dbReference>
<sequence>MGSNDNNAEVASGGCPFRLAHFEHFASAMIQRTLEWGEKKDRNEITQTAWTKIVLFVTEQIREGYQEAIREERRARHQQQRQIEIYVFFFCKIRVEFAEEMNPVLRNVRIQWTTFFG</sequence>
<dbReference type="WBParaSite" id="GPUH_0001484401-mRNA-1">
    <property type="protein sequence ID" value="GPUH_0001484401-mRNA-1"/>
    <property type="gene ID" value="GPUH_0001484401"/>
</dbReference>
<proteinExistence type="predicted"/>
<reference evidence="1 2" key="2">
    <citation type="submission" date="2018-11" db="EMBL/GenBank/DDBJ databases">
        <authorList>
            <consortium name="Pathogen Informatics"/>
        </authorList>
    </citation>
    <scope>NUCLEOTIDE SEQUENCE [LARGE SCALE GENOMIC DNA]</scope>
</reference>
<dbReference type="OrthoDB" id="5824028at2759"/>
<evidence type="ECO:0000313" key="1">
    <source>
        <dbReference type="EMBL" id="VDN24841.1"/>
    </source>
</evidence>
<reference evidence="3" key="1">
    <citation type="submission" date="2016-06" db="UniProtKB">
        <authorList>
            <consortium name="WormBaseParasite"/>
        </authorList>
    </citation>
    <scope>IDENTIFICATION</scope>
</reference>
<gene>
    <name evidence="1" type="ORF">GPUH_LOCUS14825</name>
</gene>